<keyword evidence="6 13" id="KW-0418">Kinase</keyword>
<dbReference type="SUPFAM" id="SSF47384">
    <property type="entry name" value="Homodimeric domain of signal transducing histidine kinase"/>
    <property type="match status" value="1"/>
</dbReference>
<evidence type="ECO:0000259" key="12">
    <source>
        <dbReference type="PROSITE" id="PS50113"/>
    </source>
</evidence>
<dbReference type="SUPFAM" id="SSF55785">
    <property type="entry name" value="PYP-like sensor domain (PAS domain)"/>
    <property type="match status" value="1"/>
</dbReference>
<reference evidence="13 14" key="1">
    <citation type="submission" date="2019-03" db="EMBL/GenBank/DDBJ databases">
        <title>Genomic Encyclopedia of Type Strains, Phase IV (KMG-IV): sequencing the most valuable type-strain genomes for metagenomic binning, comparative biology and taxonomic classification.</title>
        <authorList>
            <person name="Goeker M."/>
        </authorList>
    </citation>
    <scope>NUCLEOTIDE SEQUENCE [LARGE SCALE GENOMIC DNA]</scope>
    <source>
        <strain evidence="13 14">DSM 25894</strain>
    </source>
</reference>
<keyword evidence="3" id="KW-0597">Phosphoprotein</keyword>
<dbReference type="GO" id="GO:0030435">
    <property type="term" value="P:sporulation resulting in formation of a cellular spore"/>
    <property type="evidence" value="ECO:0007669"/>
    <property type="project" value="UniProtKB-KW"/>
</dbReference>
<keyword evidence="9" id="KW-0902">Two-component regulatory system</keyword>
<comment type="catalytic activity">
    <reaction evidence="1">
        <text>ATP + protein L-histidine = ADP + protein N-phospho-L-histidine.</text>
        <dbReference type="EC" id="2.7.13.3"/>
    </reaction>
</comment>
<dbReference type="PROSITE" id="PS50113">
    <property type="entry name" value="PAC"/>
    <property type="match status" value="1"/>
</dbReference>
<dbReference type="Pfam" id="PF00989">
    <property type="entry name" value="PAS"/>
    <property type="match status" value="1"/>
</dbReference>
<dbReference type="EMBL" id="SMAN01000001">
    <property type="protein sequence ID" value="TCT26659.1"/>
    <property type="molecule type" value="Genomic_DNA"/>
</dbReference>
<dbReference type="InterPro" id="IPR036097">
    <property type="entry name" value="HisK_dim/P_sf"/>
</dbReference>
<dbReference type="Gene3D" id="3.30.565.10">
    <property type="entry name" value="Histidine kinase-like ATPase, C-terminal domain"/>
    <property type="match status" value="1"/>
</dbReference>
<dbReference type="FunFam" id="1.10.287.130:FF:000040">
    <property type="entry name" value="PAS domain-containing sensor histidine kinase"/>
    <property type="match status" value="1"/>
</dbReference>
<dbReference type="PANTHER" id="PTHR43065:SF34">
    <property type="entry name" value="SPORULATION KINASE A"/>
    <property type="match status" value="1"/>
</dbReference>
<dbReference type="InterPro" id="IPR004358">
    <property type="entry name" value="Sig_transdc_His_kin-like_C"/>
</dbReference>
<dbReference type="GO" id="GO:0000155">
    <property type="term" value="F:phosphorelay sensor kinase activity"/>
    <property type="evidence" value="ECO:0007669"/>
    <property type="project" value="InterPro"/>
</dbReference>
<dbReference type="CDD" id="cd00082">
    <property type="entry name" value="HisKA"/>
    <property type="match status" value="1"/>
</dbReference>
<organism evidence="13 14">
    <name type="scientific">Melghiribacillus thermohalophilus</name>
    <dbReference type="NCBI Taxonomy" id="1324956"/>
    <lineage>
        <taxon>Bacteria</taxon>
        <taxon>Bacillati</taxon>
        <taxon>Bacillota</taxon>
        <taxon>Bacilli</taxon>
        <taxon>Bacillales</taxon>
        <taxon>Bacillaceae</taxon>
        <taxon>Melghiribacillus</taxon>
    </lineage>
</organism>
<feature type="domain" description="Histidine kinase" evidence="10">
    <location>
        <begin position="169"/>
        <end position="372"/>
    </location>
</feature>
<dbReference type="PROSITE" id="PS50109">
    <property type="entry name" value="HIS_KIN"/>
    <property type="match status" value="1"/>
</dbReference>
<comment type="caution">
    <text evidence="13">The sequence shown here is derived from an EMBL/GenBank/DDBJ whole genome shotgun (WGS) entry which is preliminary data.</text>
</comment>
<gene>
    <name evidence="13" type="ORF">EDD68_10111</name>
</gene>
<dbReference type="Pfam" id="PF00512">
    <property type="entry name" value="HisKA"/>
    <property type="match status" value="1"/>
</dbReference>
<dbReference type="Gene3D" id="1.10.287.130">
    <property type="match status" value="1"/>
</dbReference>
<dbReference type="InterPro" id="IPR003661">
    <property type="entry name" value="HisK_dim/P_dom"/>
</dbReference>
<evidence type="ECO:0000256" key="2">
    <source>
        <dbReference type="ARBA" id="ARBA00012438"/>
    </source>
</evidence>
<dbReference type="InterPro" id="IPR000014">
    <property type="entry name" value="PAS"/>
</dbReference>
<evidence type="ECO:0000256" key="7">
    <source>
        <dbReference type="ARBA" id="ARBA00022840"/>
    </source>
</evidence>
<keyword evidence="4" id="KW-0808">Transferase</keyword>
<dbReference type="PROSITE" id="PS50112">
    <property type="entry name" value="PAS"/>
    <property type="match status" value="1"/>
</dbReference>
<dbReference type="PANTHER" id="PTHR43065">
    <property type="entry name" value="SENSOR HISTIDINE KINASE"/>
    <property type="match status" value="1"/>
</dbReference>
<dbReference type="PRINTS" id="PR00344">
    <property type="entry name" value="BCTRLSENSOR"/>
</dbReference>
<evidence type="ECO:0000256" key="3">
    <source>
        <dbReference type="ARBA" id="ARBA00022553"/>
    </source>
</evidence>
<evidence type="ECO:0000313" key="13">
    <source>
        <dbReference type="EMBL" id="TCT26659.1"/>
    </source>
</evidence>
<dbReference type="InterPro" id="IPR035965">
    <property type="entry name" value="PAS-like_dom_sf"/>
</dbReference>
<evidence type="ECO:0000259" key="11">
    <source>
        <dbReference type="PROSITE" id="PS50112"/>
    </source>
</evidence>
<dbReference type="Gene3D" id="3.30.450.20">
    <property type="entry name" value="PAS domain"/>
    <property type="match status" value="1"/>
</dbReference>
<dbReference type="InterPro" id="IPR003594">
    <property type="entry name" value="HATPase_dom"/>
</dbReference>
<dbReference type="GO" id="GO:0005524">
    <property type="term" value="F:ATP binding"/>
    <property type="evidence" value="ECO:0007669"/>
    <property type="project" value="UniProtKB-KW"/>
</dbReference>
<keyword evidence="7" id="KW-0067">ATP-binding</keyword>
<dbReference type="Pfam" id="PF02518">
    <property type="entry name" value="HATPase_c"/>
    <property type="match status" value="1"/>
</dbReference>
<dbReference type="CDD" id="cd00130">
    <property type="entry name" value="PAS"/>
    <property type="match status" value="1"/>
</dbReference>
<dbReference type="GO" id="GO:0006355">
    <property type="term" value="P:regulation of DNA-templated transcription"/>
    <property type="evidence" value="ECO:0007669"/>
    <property type="project" value="InterPro"/>
</dbReference>
<dbReference type="AlphaFoldDB" id="A0A4R3NAM4"/>
<proteinExistence type="predicted"/>
<keyword evidence="14" id="KW-1185">Reference proteome</keyword>
<dbReference type="InterPro" id="IPR013767">
    <property type="entry name" value="PAS_fold"/>
</dbReference>
<evidence type="ECO:0000256" key="4">
    <source>
        <dbReference type="ARBA" id="ARBA00022679"/>
    </source>
</evidence>
<dbReference type="InterPro" id="IPR005467">
    <property type="entry name" value="His_kinase_dom"/>
</dbReference>
<sequence length="376" mass="43133">MLNKNHHLNAGKTSSDHSSDDVYFLGRELKDLPNPILKWVDEECFTLITVLTVTGEILYVSSAMHSLLGYSKKDILHKHAFDYILKDDIPYILKKLEKEPDKKHTFMCRLHHQSGHYLWVEMRVIRVSDDQDGHDYFVTFIRDITEKKEAEEILVRSEKMSVAGQLAAGIAHEIRNPITSLKGFLQLMNTGIEGKEQYLKIMADEIEKIEHITSELLFISKPLTDDHHRESLNELLDDVCTLMQSQARLHDVQIMLNQSDEIFINCDRSQIKQVFINIIKNAIEVMEDGGTIQVIVIKHDQHVDIDIVDEGPGIPDELLDKINEPFFTTKKNGTGLGLMITNQILTKHKGELTVIRNKTRGTTFRVTLPISDENER</sequence>
<feature type="domain" description="PAS" evidence="11">
    <location>
        <begin position="48"/>
        <end position="103"/>
    </location>
</feature>
<dbReference type="OrthoDB" id="9815750at2"/>
<dbReference type="SMART" id="SM00086">
    <property type="entry name" value="PAC"/>
    <property type="match status" value="1"/>
</dbReference>
<evidence type="ECO:0000256" key="8">
    <source>
        <dbReference type="ARBA" id="ARBA00022969"/>
    </source>
</evidence>
<evidence type="ECO:0000256" key="1">
    <source>
        <dbReference type="ARBA" id="ARBA00000085"/>
    </source>
</evidence>
<evidence type="ECO:0000256" key="9">
    <source>
        <dbReference type="ARBA" id="ARBA00023012"/>
    </source>
</evidence>
<evidence type="ECO:0000313" key="14">
    <source>
        <dbReference type="Proteomes" id="UP000294650"/>
    </source>
</evidence>
<feature type="domain" description="PAC" evidence="12">
    <location>
        <begin position="104"/>
        <end position="156"/>
    </location>
</feature>
<evidence type="ECO:0000259" key="10">
    <source>
        <dbReference type="PROSITE" id="PS50109"/>
    </source>
</evidence>
<dbReference type="Proteomes" id="UP000294650">
    <property type="component" value="Unassembled WGS sequence"/>
</dbReference>
<evidence type="ECO:0000256" key="6">
    <source>
        <dbReference type="ARBA" id="ARBA00022777"/>
    </source>
</evidence>
<dbReference type="InterPro" id="IPR036890">
    <property type="entry name" value="HATPase_C_sf"/>
</dbReference>
<dbReference type="NCBIfam" id="TIGR00229">
    <property type="entry name" value="sensory_box"/>
    <property type="match status" value="1"/>
</dbReference>
<evidence type="ECO:0000256" key="5">
    <source>
        <dbReference type="ARBA" id="ARBA00022741"/>
    </source>
</evidence>
<protein>
    <recommendedName>
        <fullName evidence="2">histidine kinase</fullName>
        <ecNumber evidence="2">2.7.13.3</ecNumber>
    </recommendedName>
</protein>
<dbReference type="InterPro" id="IPR001610">
    <property type="entry name" value="PAC"/>
</dbReference>
<dbReference type="SMART" id="SM00091">
    <property type="entry name" value="PAS"/>
    <property type="match status" value="1"/>
</dbReference>
<keyword evidence="8" id="KW-0749">Sporulation</keyword>
<keyword evidence="5" id="KW-0547">Nucleotide-binding</keyword>
<dbReference type="SUPFAM" id="SSF55874">
    <property type="entry name" value="ATPase domain of HSP90 chaperone/DNA topoisomerase II/histidine kinase"/>
    <property type="match status" value="1"/>
</dbReference>
<dbReference type="InterPro" id="IPR000700">
    <property type="entry name" value="PAS-assoc_C"/>
</dbReference>
<name>A0A4R3NAM4_9BACI</name>
<dbReference type="SMART" id="SM00387">
    <property type="entry name" value="HATPase_c"/>
    <property type="match status" value="1"/>
</dbReference>
<dbReference type="EC" id="2.7.13.3" evidence="2"/>
<dbReference type="SMART" id="SM00388">
    <property type="entry name" value="HisKA"/>
    <property type="match status" value="1"/>
</dbReference>
<accession>A0A4R3NAM4</accession>